<gene>
    <name evidence="2" type="ORF">DPPLL_37010</name>
</gene>
<feature type="transmembrane region" description="Helical" evidence="1">
    <location>
        <begin position="185"/>
        <end position="204"/>
    </location>
</feature>
<dbReference type="EMBL" id="AP025516">
    <property type="protein sequence ID" value="BDD89336.1"/>
    <property type="molecule type" value="Genomic_DNA"/>
</dbReference>
<sequence length="359" mass="40046">METMYVPAADTIPVAWGWFQFFLLLTFPLHLLTMNAMLGGLAVGVSQHFLGGAVRQRLAHRLALVLPLVIAFVVNLGVAPLLFLQVLYGQFVYTSSILMGMFWIAIVPILIVAYYGAYLYDFRFSRLGALGKWVGLAVLVMLLVVAYFFVNNMLLMSLPEQFNRYFEHRSGTLLASGQAVFLPRYLHMITGALAVGGLFVALVGRYRGGADDELAIHARLVGMRVFFLLTLVNVGFGVWYLISQPRDTMLLFMGGNPLATAVFILALVLVAAVLVTAYRQQLGLTVAGVVVLVYLMSFMRAWLRSDYLEQVFRLDQLQVVPQYSPLLFFLVTLLIGITVIYWLLRKTLEALRDSGATHS</sequence>
<feature type="transmembrane region" description="Helical" evidence="1">
    <location>
        <begin position="254"/>
        <end position="275"/>
    </location>
</feature>
<feature type="transmembrane region" description="Helical" evidence="1">
    <location>
        <begin position="100"/>
        <end position="118"/>
    </location>
</feature>
<dbReference type="Proteomes" id="UP000830055">
    <property type="component" value="Chromosome"/>
</dbReference>
<feature type="transmembrane region" description="Helical" evidence="1">
    <location>
        <begin position="225"/>
        <end position="242"/>
    </location>
</feature>
<keyword evidence="1" id="KW-0812">Transmembrane</keyword>
<feature type="transmembrane region" description="Helical" evidence="1">
    <location>
        <begin position="323"/>
        <end position="344"/>
    </location>
</feature>
<feature type="transmembrane region" description="Helical" evidence="1">
    <location>
        <begin position="20"/>
        <end position="43"/>
    </location>
</feature>
<name>A0ABN6M920_9BACT</name>
<feature type="transmembrane region" description="Helical" evidence="1">
    <location>
        <begin position="282"/>
        <end position="303"/>
    </location>
</feature>
<reference evidence="2 3" key="1">
    <citation type="submission" date="2022-01" db="EMBL/GenBank/DDBJ databases">
        <title>Desulfofustis limnae sp. nov., a novel mesophilic sulfate-reducing bacterium isolated from marsh soil.</title>
        <authorList>
            <person name="Watanabe M."/>
            <person name="Takahashi A."/>
            <person name="Kojima H."/>
            <person name="Fukui M."/>
        </authorList>
    </citation>
    <scope>NUCLEOTIDE SEQUENCE [LARGE SCALE GENOMIC DNA]</scope>
    <source>
        <strain evidence="2 3">PPLL</strain>
    </source>
</reference>
<evidence type="ECO:0008006" key="4">
    <source>
        <dbReference type="Google" id="ProtNLM"/>
    </source>
</evidence>
<protein>
    <recommendedName>
        <fullName evidence="4">Polysulfide reductase NrfD</fullName>
    </recommendedName>
</protein>
<feature type="transmembrane region" description="Helical" evidence="1">
    <location>
        <begin position="130"/>
        <end position="150"/>
    </location>
</feature>
<evidence type="ECO:0000256" key="1">
    <source>
        <dbReference type="SAM" id="Phobius"/>
    </source>
</evidence>
<organism evidence="2 3">
    <name type="scientific">Desulfofustis limnaeus</name>
    <dbReference type="NCBI Taxonomy" id="2740163"/>
    <lineage>
        <taxon>Bacteria</taxon>
        <taxon>Pseudomonadati</taxon>
        <taxon>Thermodesulfobacteriota</taxon>
        <taxon>Desulfobulbia</taxon>
        <taxon>Desulfobulbales</taxon>
        <taxon>Desulfocapsaceae</taxon>
        <taxon>Desulfofustis</taxon>
    </lineage>
</organism>
<dbReference type="RefSeq" id="WP_284152644.1">
    <property type="nucleotide sequence ID" value="NZ_AP025516.1"/>
</dbReference>
<evidence type="ECO:0000313" key="2">
    <source>
        <dbReference type="EMBL" id="BDD89336.1"/>
    </source>
</evidence>
<keyword evidence="1" id="KW-0472">Membrane</keyword>
<keyword evidence="3" id="KW-1185">Reference proteome</keyword>
<evidence type="ECO:0000313" key="3">
    <source>
        <dbReference type="Proteomes" id="UP000830055"/>
    </source>
</evidence>
<feature type="transmembrane region" description="Helical" evidence="1">
    <location>
        <begin position="64"/>
        <end position="88"/>
    </location>
</feature>
<proteinExistence type="predicted"/>
<keyword evidence="1" id="KW-1133">Transmembrane helix</keyword>
<accession>A0ABN6M920</accession>